<dbReference type="AlphaFoldDB" id="A0A821TBH0"/>
<dbReference type="EMBL" id="CAJOBS010003941">
    <property type="protein sequence ID" value="CAF4869924.1"/>
    <property type="molecule type" value="Genomic_DNA"/>
</dbReference>
<accession>A0A821TBH0</accession>
<organism evidence="1 2">
    <name type="scientific">Rotaria socialis</name>
    <dbReference type="NCBI Taxonomy" id="392032"/>
    <lineage>
        <taxon>Eukaryota</taxon>
        <taxon>Metazoa</taxon>
        <taxon>Spiralia</taxon>
        <taxon>Gnathifera</taxon>
        <taxon>Rotifera</taxon>
        <taxon>Eurotatoria</taxon>
        <taxon>Bdelloidea</taxon>
        <taxon>Philodinida</taxon>
        <taxon>Philodinidae</taxon>
        <taxon>Rotaria</taxon>
    </lineage>
</organism>
<gene>
    <name evidence="1" type="ORF">TOA249_LOCUS28401</name>
</gene>
<name>A0A821TBH0_9BILA</name>
<evidence type="ECO:0000313" key="1">
    <source>
        <dbReference type="EMBL" id="CAF4869924.1"/>
    </source>
</evidence>
<dbReference type="Proteomes" id="UP000663838">
    <property type="component" value="Unassembled WGS sequence"/>
</dbReference>
<comment type="caution">
    <text evidence="1">The sequence shown here is derived from an EMBL/GenBank/DDBJ whole genome shotgun (WGS) entry which is preliminary data.</text>
</comment>
<reference evidence="1" key="1">
    <citation type="submission" date="2021-02" db="EMBL/GenBank/DDBJ databases">
        <authorList>
            <person name="Nowell W R."/>
        </authorList>
    </citation>
    <scope>NUCLEOTIDE SEQUENCE</scope>
</reference>
<evidence type="ECO:0000313" key="2">
    <source>
        <dbReference type="Proteomes" id="UP000663838"/>
    </source>
</evidence>
<sequence>MDAFLSLPTSHCHARQPDSVPAIHLKNEIKLRTATTEESTSAIIHSVLRIYPLSAVVDADGRLPAKLRKTYRDEGFILHEDKNLNIFTKKTNLSILKQNKHSFANDTFKVCPDDDLGGNCRKGKISKA</sequence>
<protein>
    <submittedName>
        <fullName evidence="1">Uncharacterized protein</fullName>
    </submittedName>
</protein>
<proteinExistence type="predicted"/>